<dbReference type="PRINTS" id="PR00081">
    <property type="entry name" value="GDHRDH"/>
</dbReference>
<gene>
    <name evidence="5" type="ORF">ACFO1V_00335</name>
</gene>
<dbReference type="InterPro" id="IPR002347">
    <property type="entry name" value="SDR_fam"/>
</dbReference>
<comment type="caution">
    <text evidence="5">The sequence shown here is derived from an EMBL/GenBank/DDBJ whole genome shotgun (WGS) entry which is preliminary data.</text>
</comment>
<evidence type="ECO:0000313" key="5">
    <source>
        <dbReference type="EMBL" id="MFC4623691.1"/>
    </source>
</evidence>
<evidence type="ECO:0000313" key="6">
    <source>
        <dbReference type="Proteomes" id="UP001596042"/>
    </source>
</evidence>
<evidence type="ECO:0000256" key="1">
    <source>
        <dbReference type="ARBA" id="ARBA00006484"/>
    </source>
</evidence>
<dbReference type="Gene3D" id="3.40.50.720">
    <property type="entry name" value="NAD(P)-binding Rossmann-like Domain"/>
    <property type="match status" value="1"/>
</dbReference>
<dbReference type="GO" id="GO:0016491">
    <property type="term" value="F:oxidoreductase activity"/>
    <property type="evidence" value="ECO:0007669"/>
    <property type="project" value="UniProtKB-KW"/>
</dbReference>
<evidence type="ECO:0000256" key="3">
    <source>
        <dbReference type="ARBA" id="ARBA00023027"/>
    </source>
</evidence>
<dbReference type="PRINTS" id="PR00080">
    <property type="entry name" value="SDRFAMILY"/>
</dbReference>
<dbReference type="EMBL" id="JBHSEL010000001">
    <property type="protein sequence ID" value="MFC4623691.1"/>
    <property type="molecule type" value="Genomic_DNA"/>
</dbReference>
<organism evidence="5 6">
    <name type="scientific">Daeguia caeni</name>
    <dbReference type="NCBI Taxonomy" id="439612"/>
    <lineage>
        <taxon>Bacteria</taxon>
        <taxon>Pseudomonadati</taxon>
        <taxon>Pseudomonadota</taxon>
        <taxon>Alphaproteobacteria</taxon>
        <taxon>Hyphomicrobiales</taxon>
        <taxon>Brucellaceae</taxon>
        <taxon>Daeguia</taxon>
    </lineage>
</organism>
<dbReference type="SMART" id="SM00822">
    <property type="entry name" value="PKS_KR"/>
    <property type="match status" value="1"/>
</dbReference>
<dbReference type="PROSITE" id="PS00061">
    <property type="entry name" value="ADH_SHORT"/>
    <property type="match status" value="1"/>
</dbReference>
<feature type="domain" description="Ketoreductase" evidence="4">
    <location>
        <begin position="6"/>
        <end position="189"/>
    </location>
</feature>
<evidence type="ECO:0000256" key="2">
    <source>
        <dbReference type="ARBA" id="ARBA00023002"/>
    </source>
</evidence>
<keyword evidence="2 5" id="KW-0560">Oxidoreductase</keyword>
<comment type="similarity">
    <text evidence="1">Belongs to the short-chain dehydrogenases/reductases (SDR) family.</text>
</comment>
<dbReference type="Proteomes" id="UP001596042">
    <property type="component" value="Unassembled WGS sequence"/>
</dbReference>
<keyword evidence="3" id="KW-0520">NAD</keyword>
<proteinExistence type="inferred from homology"/>
<dbReference type="PANTHER" id="PTHR24321:SF8">
    <property type="entry name" value="ESTRADIOL 17-BETA-DEHYDROGENASE 8-RELATED"/>
    <property type="match status" value="1"/>
</dbReference>
<dbReference type="Pfam" id="PF13561">
    <property type="entry name" value="adh_short_C2"/>
    <property type="match status" value="1"/>
</dbReference>
<evidence type="ECO:0000259" key="4">
    <source>
        <dbReference type="SMART" id="SM00822"/>
    </source>
</evidence>
<keyword evidence="6" id="KW-1185">Reference proteome</keyword>
<dbReference type="EC" id="1.1.1.-" evidence="5"/>
<dbReference type="RefSeq" id="WP_374830001.1">
    <property type="nucleotide sequence ID" value="NZ_JBHEEZ010000002.1"/>
</dbReference>
<dbReference type="InterPro" id="IPR036291">
    <property type="entry name" value="NAD(P)-bd_dom_sf"/>
</dbReference>
<dbReference type="NCBIfam" id="NF005559">
    <property type="entry name" value="PRK07231.1"/>
    <property type="match status" value="1"/>
</dbReference>
<dbReference type="PANTHER" id="PTHR24321">
    <property type="entry name" value="DEHYDROGENASES, SHORT CHAIN"/>
    <property type="match status" value="1"/>
</dbReference>
<sequence length="263" mass="27689">MQLEGKVAIVTGAARGIGHAIAKRLLVDGARVVLADIDHDAVQRAARDLALYGTVRPMVADVSDKLDIHNLLTSTSAALGEIDILVNNAGIAHQAAFLDLKEEDFDRVMRVNTKGAFLCGQAVARRMVERVEAGGNPGTIINISSVNSVFGVPDQLAYAVSKGALNQLTRSMALALAPWGIRVNAIGLGSIETNMLEGINPSLENRKRLAAQTPLGRIGQPDEIAAITAFLASDEASYVTGQILYADGGLMAISASGQLPQRI</sequence>
<dbReference type="SUPFAM" id="SSF51735">
    <property type="entry name" value="NAD(P)-binding Rossmann-fold domains"/>
    <property type="match status" value="1"/>
</dbReference>
<reference evidence="6" key="1">
    <citation type="journal article" date="2019" name="Int. J. Syst. Evol. Microbiol.">
        <title>The Global Catalogue of Microorganisms (GCM) 10K type strain sequencing project: providing services to taxonomists for standard genome sequencing and annotation.</title>
        <authorList>
            <consortium name="The Broad Institute Genomics Platform"/>
            <consortium name="The Broad Institute Genome Sequencing Center for Infectious Disease"/>
            <person name="Wu L."/>
            <person name="Ma J."/>
        </authorList>
    </citation>
    <scope>NUCLEOTIDE SEQUENCE [LARGE SCALE GENOMIC DNA]</scope>
    <source>
        <strain evidence="6">CGMCC 1.15731</strain>
    </source>
</reference>
<protein>
    <submittedName>
        <fullName evidence="5">SDR family NAD(P)-dependent oxidoreductase</fullName>
        <ecNumber evidence="5">1.1.1.-</ecNumber>
    </submittedName>
</protein>
<name>A0ABV9H2H2_9HYPH</name>
<dbReference type="InterPro" id="IPR020904">
    <property type="entry name" value="Sc_DH/Rdtase_CS"/>
</dbReference>
<dbReference type="InterPro" id="IPR057326">
    <property type="entry name" value="KR_dom"/>
</dbReference>
<accession>A0ABV9H2H2</accession>